<keyword evidence="9" id="KW-0418">Kinase</keyword>
<keyword evidence="11" id="KW-1133">Transmembrane helix</keyword>
<evidence type="ECO:0000313" key="16">
    <source>
        <dbReference type="EMBL" id="MDE49799.1"/>
    </source>
</evidence>
<evidence type="ECO:0000256" key="3">
    <source>
        <dbReference type="ARBA" id="ARBA00012401"/>
    </source>
</evidence>
<dbReference type="GO" id="GO:0005886">
    <property type="term" value="C:plasma membrane"/>
    <property type="evidence" value="ECO:0007669"/>
    <property type="project" value="TreeGrafter"/>
</dbReference>
<evidence type="ECO:0000256" key="1">
    <source>
        <dbReference type="ARBA" id="ARBA00004479"/>
    </source>
</evidence>
<dbReference type="GO" id="GO:0071363">
    <property type="term" value="P:cellular response to growth factor stimulus"/>
    <property type="evidence" value="ECO:0007669"/>
    <property type="project" value="TreeGrafter"/>
</dbReference>
<dbReference type="PANTHER" id="PTHR23255:SF72">
    <property type="entry name" value="RECEPTOR PROTEIN SERINE_THREONINE KINASE"/>
    <property type="match status" value="1"/>
</dbReference>
<organism evidence="16">
    <name type="scientific">Aceria tosichella</name>
    <name type="common">wheat curl mite</name>
    <dbReference type="NCBI Taxonomy" id="561515"/>
    <lineage>
        <taxon>Eukaryota</taxon>
        <taxon>Metazoa</taxon>
        <taxon>Ecdysozoa</taxon>
        <taxon>Arthropoda</taxon>
        <taxon>Chelicerata</taxon>
        <taxon>Arachnida</taxon>
        <taxon>Acari</taxon>
        <taxon>Acariformes</taxon>
        <taxon>Trombidiformes</taxon>
        <taxon>Prostigmata</taxon>
        <taxon>Eupodina</taxon>
        <taxon>Eriophyoidea</taxon>
        <taxon>Eriophyidae</taxon>
        <taxon>Eriophyinae</taxon>
        <taxon>Aceriini</taxon>
        <taxon>Aceria</taxon>
    </lineage>
</organism>
<keyword evidence="7" id="KW-0732">Signal</keyword>
<comment type="subcellular location">
    <subcellularLocation>
        <location evidence="1">Membrane</location>
        <topology evidence="1">Single-pass type I membrane protein</topology>
    </subcellularLocation>
</comment>
<evidence type="ECO:0000256" key="7">
    <source>
        <dbReference type="ARBA" id="ARBA00022729"/>
    </source>
</evidence>
<evidence type="ECO:0000256" key="2">
    <source>
        <dbReference type="ARBA" id="ARBA00009605"/>
    </source>
</evidence>
<accession>A0A6G1SHG0</accession>
<dbReference type="GO" id="GO:0005524">
    <property type="term" value="F:ATP binding"/>
    <property type="evidence" value="ECO:0007669"/>
    <property type="project" value="UniProtKB-KW"/>
</dbReference>
<keyword evidence="4" id="KW-0723">Serine/threonine-protein kinase</keyword>
<dbReference type="GO" id="GO:0043235">
    <property type="term" value="C:receptor complex"/>
    <property type="evidence" value="ECO:0007669"/>
    <property type="project" value="TreeGrafter"/>
</dbReference>
<evidence type="ECO:0000256" key="6">
    <source>
        <dbReference type="ARBA" id="ARBA00022692"/>
    </source>
</evidence>
<gene>
    <name evidence="16" type="primary">ACVR2B</name>
    <name evidence="16" type="ORF">g.15718</name>
</gene>
<keyword evidence="13 16" id="KW-0675">Receptor</keyword>
<keyword evidence="8" id="KW-0547">Nucleotide-binding</keyword>
<feature type="region of interest" description="Disordered" evidence="14">
    <location>
        <begin position="471"/>
        <end position="558"/>
    </location>
</feature>
<keyword evidence="5" id="KW-0808">Transferase</keyword>
<evidence type="ECO:0000256" key="9">
    <source>
        <dbReference type="ARBA" id="ARBA00022777"/>
    </source>
</evidence>
<sequence length="558" mass="63955">MILGKFNETINPKTYKVEQNYKLDEYHHVIVARNKTDRNESRALRLRIGRAGYSQWLNELQVYLLPNFKHDNILPFLGFDKRYLVDSEDDDDNDDNNTEIFTSKNTLDEDEIKDESYQSHLGAASSADSVASMTTKGTWDDKSIKRKTAKKPKLLPTSRVPIEYWIVNDFSDCITLRHYIMMHTLNWSQMIRLARGIAAGLLYLHEHENWIESVTEDRATEGFVSSTHGAIKTIYFKSASHGTLKVAPPYHLTIVHRHLSSLNIVLRSDLTPCIWNFGAAHVYHPFQPINYVNYIDKPLNDLHQNSVYSAPEVLTKSSVYTLAAMKGVDMYAMGIIFWELISRCSLPPVEGASADENLDRRDPYSYAIPFKRELLSTVPTCNLLFKNIVERRVRPKIRPCWMVGKKSARYVRTICDLWDQDYDARIQVRTLIERLRVMSLDRDGDRHSKVVWLPPDPEPITAIQLIEHELSSRSRRGRPAHSGEGPLVLGEQFDYPISNTSESSSTTTGWGPPRPQPFRTHQPPGARGRSQRHGPAAQHQPPPPSSSENLTPQQRQYH</sequence>
<dbReference type="PANTHER" id="PTHR23255">
    <property type="entry name" value="TRANSFORMING GROWTH FACTOR-BETA RECEPTOR TYPE I AND II"/>
    <property type="match status" value="1"/>
</dbReference>
<dbReference type="Gene3D" id="1.10.510.10">
    <property type="entry name" value="Transferase(Phosphotransferase) domain 1"/>
    <property type="match status" value="1"/>
</dbReference>
<feature type="domain" description="Protein kinase" evidence="15">
    <location>
        <begin position="15"/>
        <end position="450"/>
    </location>
</feature>
<keyword evidence="6" id="KW-0812">Transmembrane</keyword>
<evidence type="ECO:0000256" key="12">
    <source>
        <dbReference type="ARBA" id="ARBA00023136"/>
    </source>
</evidence>
<dbReference type="InterPro" id="IPR000719">
    <property type="entry name" value="Prot_kinase_dom"/>
</dbReference>
<dbReference type="PROSITE" id="PS50011">
    <property type="entry name" value="PROTEIN_KINASE_DOM"/>
    <property type="match status" value="1"/>
</dbReference>
<feature type="compositionally biased region" description="Low complexity" evidence="14">
    <location>
        <begin position="498"/>
        <end position="508"/>
    </location>
</feature>
<name>A0A6G1SHG0_9ACAR</name>
<evidence type="ECO:0000256" key="13">
    <source>
        <dbReference type="ARBA" id="ARBA00023170"/>
    </source>
</evidence>
<feature type="compositionally biased region" description="Polar residues" evidence="14">
    <location>
        <begin position="548"/>
        <end position="558"/>
    </location>
</feature>
<evidence type="ECO:0000259" key="15">
    <source>
        <dbReference type="PROSITE" id="PS50011"/>
    </source>
</evidence>
<keyword evidence="12" id="KW-0472">Membrane</keyword>
<dbReference type="AlphaFoldDB" id="A0A6G1SHG0"/>
<protein>
    <recommendedName>
        <fullName evidence="3">receptor protein serine/threonine kinase</fullName>
        <ecNumber evidence="3">2.7.11.30</ecNumber>
    </recommendedName>
</protein>
<proteinExistence type="inferred from homology"/>
<comment type="similarity">
    <text evidence="2">Belongs to the protein kinase superfamily. TKL Ser/Thr protein kinase family. TGFB receptor subfamily.</text>
</comment>
<evidence type="ECO:0000256" key="11">
    <source>
        <dbReference type="ARBA" id="ARBA00022989"/>
    </source>
</evidence>
<evidence type="ECO:0000256" key="14">
    <source>
        <dbReference type="SAM" id="MobiDB-lite"/>
    </source>
</evidence>
<dbReference type="EC" id="2.7.11.30" evidence="3"/>
<dbReference type="SUPFAM" id="SSF56112">
    <property type="entry name" value="Protein kinase-like (PK-like)"/>
    <property type="match status" value="1"/>
</dbReference>
<keyword evidence="10" id="KW-0067">ATP-binding</keyword>
<dbReference type="GO" id="GO:0004675">
    <property type="term" value="F:transmembrane receptor protein serine/threonine kinase activity"/>
    <property type="evidence" value="ECO:0007669"/>
    <property type="project" value="UniProtKB-EC"/>
</dbReference>
<dbReference type="InterPro" id="IPR000333">
    <property type="entry name" value="TGFB_receptor"/>
</dbReference>
<evidence type="ECO:0000256" key="5">
    <source>
        <dbReference type="ARBA" id="ARBA00022679"/>
    </source>
</evidence>
<dbReference type="Pfam" id="PF00069">
    <property type="entry name" value="Pkinase"/>
    <property type="match status" value="1"/>
</dbReference>
<evidence type="ECO:0000256" key="4">
    <source>
        <dbReference type="ARBA" id="ARBA00022527"/>
    </source>
</evidence>
<reference evidence="16" key="1">
    <citation type="submission" date="2018-10" db="EMBL/GenBank/DDBJ databases">
        <title>Transcriptome assembly of Aceria tosichella (Wheat curl mite) Type 2.</title>
        <authorList>
            <person name="Scully E.D."/>
            <person name="Geib S.M."/>
            <person name="Palmer N.A."/>
            <person name="Gupta A.K."/>
            <person name="Sarath G."/>
            <person name="Tatineni S."/>
        </authorList>
    </citation>
    <scope>NUCLEOTIDE SEQUENCE</scope>
    <source>
        <strain evidence="16">LincolnNE</strain>
    </source>
</reference>
<dbReference type="InterPro" id="IPR011009">
    <property type="entry name" value="Kinase-like_dom_sf"/>
</dbReference>
<evidence type="ECO:0000256" key="8">
    <source>
        <dbReference type="ARBA" id="ARBA00022741"/>
    </source>
</evidence>
<evidence type="ECO:0000256" key="10">
    <source>
        <dbReference type="ARBA" id="ARBA00022840"/>
    </source>
</evidence>
<dbReference type="EMBL" id="GGYP01005028">
    <property type="protein sequence ID" value="MDE49799.1"/>
    <property type="molecule type" value="Transcribed_RNA"/>
</dbReference>